<feature type="domain" description="Yeast cell wall synthesis Kre9/Knh1-like N-terminal" evidence="4">
    <location>
        <begin position="28"/>
        <end position="121"/>
    </location>
</feature>
<keyword evidence="1 3" id="KW-0732">Signal</keyword>
<dbReference type="EMBL" id="JACAZI010000007">
    <property type="protein sequence ID" value="KAF7356992.1"/>
    <property type="molecule type" value="Genomic_DNA"/>
</dbReference>
<feature type="region of interest" description="Disordered" evidence="2">
    <location>
        <begin position="126"/>
        <end position="229"/>
    </location>
</feature>
<evidence type="ECO:0000256" key="1">
    <source>
        <dbReference type="ARBA" id="ARBA00022729"/>
    </source>
</evidence>
<dbReference type="Proteomes" id="UP000620124">
    <property type="component" value="Unassembled WGS sequence"/>
</dbReference>
<dbReference type="PANTHER" id="PTHR40633">
    <property type="entry name" value="MATRIX PROTEIN, PUTATIVE (AFU_ORTHOLOGUE AFUA_8G05410)-RELATED"/>
    <property type="match status" value="1"/>
</dbReference>
<dbReference type="PANTHER" id="PTHR40633:SF1">
    <property type="entry name" value="GPI ANCHORED SERINE-THREONINE RICH PROTEIN (AFU_ORTHOLOGUE AFUA_1G03630)"/>
    <property type="match status" value="1"/>
</dbReference>
<reference evidence="5" key="1">
    <citation type="submission" date="2020-05" db="EMBL/GenBank/DDBJ databases">
        <title>Mycena genomes resolve the evolution of fungal bioluminescence.</title>
        <authorList>
            <person name="Tsai I.J."/>
        </authorList>
    </citation>
    <scope>NUCLEOTIDE SEQUENCE</scope>
    <source>
        <strain evidence="5">CCC161011</strain>
    </source>
</reference>
<evidence type="ECO:0000259" key="4">
    <source>
        <dbReference type="Pfam" id="PF10342"/>
    </source>
</evidence>
<evidence type="ECO:0000313" key="5">
    <source>
        <dbReference type="EMBL" id="KAF7356992.1"/>
    </source>
</evidence>
<comment type="caution">
    <text evidence="5">The sequence shown here is derived from an EMBL/GenBank/DDBJ whole genome shotgun (WGS) entry which is preliminary data.</text>
</comment>
<feature type="compositionally biased region" description="Low complexity" evidence="2">
    <location>
        <begin position="209"/>
        <end position="229"/>
    </location>
</feature>
<feature type="chain" id="PRO_5034396227" description="Yeast cell wall synthesis Kre9/Knh1-like N-terminal domain-containing protein" evidence="3">
    <location>
        <begin position="22"/>
        <end position="262"/>
    </location>
</feature>
<evidence type="ECO:0000256" key="3">
    <source>
        <dbReference type="SAM" id="SignalP"/>
    </source>
</evidence>
<evidence type="ECO:0000313" key="6">
    <source>
        <dbReference type="Proteomes" id="UP000620124"/>
    </source>
</evidence>
<sequence>MFTSIVFTAVLASSSVLLAHADVTPNEPGPGEVFNQGAKCHVGWAGDTNSTTTWKNMAIELMTGSNEKMVHLTTVATGQDGTVNGVFDYDCPEVTPNSPIYFYQFTSGETSVIAWTTRFTIAAADGSTTPATQTEKASDGTTVGIGNGALVDPSTAVGPPTFNTSTGSSSGTNSASADPNSASNAPNAPSSTPSNNASQKPSGTAGQTSGSPKSSAPSNSNAAPSQSGSSAAVAVGPMVLDTRVWPFVVALTACASAFTILL</sequence>
<keyword evidence="6" id="KW-1185">Reference proteome</keyword>
<feature type="compositionally biased region" description="Polar residues" evidence="2">
    <location>
        <begin position="199"/>
        <end position="208"/>
    </location>
</feature>
<proteinExistence type="predicted"/>
<feature type="signal peptide" evidence="3">
    <location>
        <begin position="1"/>
        <end position="21"/>
    </location>
</feature>
<dbReference type="InterPro" id="IPR052982">
    <property type="entry name" value="SRP1/TIP1-like"/>
</dbReference>
<dbReference type="InterPro" id="IPR018466">
    <property type="entry name" value="Kre9/Knh1-like_N"/>
</dbReference>
<dbReference type="AlphaFoldDB" id="A0A8H6YEE8"/>
<dbReference type="Pfam" id="PF10342">
    <property type="entry name" value="Kre9_KNH"/>
    <property type="match status" value="1"/>
</dbReference>
<feature type="compositionally biased region" description="Polar residues" evidence="2">
    <location>
        <begin position="126"/>
        <end position="141"/>
    </location>
</feature>
<gene>
    <name evidence="5" type="ORF">MVEN_01035800</name>
</gene>
<evidence type="ECO:0000256" key="2">
    <source>
        <dbReference type="SAM" id="MobiDB-lite"/>
    </source>
</evidence>
<feature type="compositionally biased region" description="Low complexity" evidence="2">
    <location>
        <begin position="163"/>
        <end position="198"/>
    </location>
</feature>
<protein>
    <recommendedName>
        <fullName evidence="4">Yeast cell wall synthesis Kre9/Knh1-like N-terminal domain-containing protein</fullName>
    </recommendedName>
</protein>
<organism evidence="5 6">
    <name type="scientific">Mycena venus</name>
    <dbReference type="NCBI Taxonomy" id="2733690"/>
    <lineage>
        <taxon>Eukaryota</taxon>
        <taxon>Fungi</taxon>
        <taxon>Dikarya</taxon>
        <taxon>Basidiomycota</taxon>
        <taxon>Agaricomycotina</taxon>
        <taxon>Agaricomycetes</taxon>
        <taxon>Agaricomycetidae</taxon>
        <taxon>Agaricales</taxon>
        <taxon>Marasmiineae</taxon>
        <taxon>Mycenaceae</taxon>
        <taxon>Mycena</taxon>
    </lineage>
</organism>
<dbReference type="OrthoDB" id="2432613at2759"/>
<name>A0A8H6YEE8_9AGAR</name>
<accession>A0A8H6YEE8</accession>